<dbReference type="Gene3D" id="1.10.4100.10">
    <property type="entry name" value="2-methylcitrate dehydratase PrpD"/>
    <property type="match status" value="1"/>
</dbReference>
<dbReference type="Proteomes" id="UP001596353">
    <property type="component" value="Unassembled WGS sequence"/>
</dbReference>
<dbReference type="InterPro" id="IPR036148">
    <property type="entry name" value="MmgE/PrpD_sf"/>
</dbReference>
<dbReference type="SUPFAM" id="SSF103378">
    <property type="entry name" value="2-methylcitrate dehydratase PrpD"/>
    <property type="match status" value="1"/>
</dbReference>
<reference evidence="2" key="1">
    <citation type="journal article" date="2019" name="Int. J. Syst. Evol. Microbiol.">
        <title>The Global Catalogue of Microorganisms (GCM) 10K type strain sequencing project: providing services to taxonomists for standard genome sequencing and annotation.</title>
        <authorList>
            <consortium name="The Broad Institute Genomics Platform"/>
            <consortium name="The Broad Institute Genome Sequencing Center for Infectious Disease"/>
            <person name="Wu L."/>
            <person name="Ma J."/>
        </authorList>
    </citation>
    <scope>NUCLEOTIDE SEQUENCE [LARGE SCALE GENOMIC DNA]</scope>
    <source>
        <strain evidence="2">CCUG 66188</strain>
    </source>
</reference>
<keyword evidence="2" id="KW-1185">Reference proteome</keyword>
<proteinExistence type="predicted"/>
<dbReference type="EMBL" id="JBHSWG010000004">
    <property type="protein sequence ID" value="MFC6762463.1"/>
    <property type="molecule type" value="Genomic_DNA"/>
</dbReference>
<accession>A0ABW2BAL9</accession>
<evidence type="ECO:0000313" key="2">
    <source>
        <dbReference type="Proteomes" id="UP001596353"/>
    </source>
</evidence>
<sequence>MDSASPASKGVTAALAASVVALRLEDVPERARRAASLALLDWYAVTMAGVGIEPVPMLTGDAQAEASAPAPDWSGNAVPCRPRWPHLSTARRGMCWITTMCTTRCRAM</sequence>
<protein>
    <submittedName>
        <fullName evidence="1">Uncharacterized protein</fullName>
    </submittedName>
</protein>
<organism evidence="1 2">
    <name type="scientific">Sulfitobacter porphyrae</name>
    <dbReference type="NCBI Taxonomy" id="1246864"/>
    <lineage>
        <taxon>Bacteria</taxon>
        <taxon>Pseudomonadati</taxon>
        <taxon>Pseudomonadota</taxon>
        <taxon>Alphaproteobacteria</taxon>
        <taxon>Rhodobacterales</taxon>
        <taxon>Roseobacteraceae</taxon>
        <taxon>Sulfitobacter</taxon>
    </lineage>
</organism>
<name>A0ABW2BAL9_9RHOB</name>
<comment type="caution">
    <text evidence="1">The sequence shown here is derived from an EMBL/GenBank/DDBJ whole genome shotgun (WGS) entry which is preliminary data.</text>
</comment>
<gene>
    <name evidence="1" type="ORF">ACFQFQ_27660</name>
</gene>
<dbReference type="InterPro" id="IPR042183">
    <property type="entry name" value="MmgE/PrpD_sf_1"/>
</dbReference>
<evidence type="ECO:0000313" key="1">
    <source>
        <dbReference type="EMBL" id="MFC6762463.1"/>
    </source>
</evidence>